<sequence>METPHRRSSVFTIDLPNFSIDKSRQYKQPQYRPLFIIYTFSPRLIFSAFQDDSGATGTRTRWNRNNGVVAETRLKKRNKDMPWNYILSTSAWMAK</sequence>
<evidence type="ECO:0000313" key="2">
    <source>
        <dbReference type="Proteomes" id="UP001157418"/>
    </source>
</evidence>
<dbReference type="Proteomes" id="UP001157418">
    <property type="component" value="Unassembled WGS sequence"/>
</dbReference>
<proteinExistence type="predicted"/>
<comment type="caution">
    <text evidence="1">The sequence shown here is derived from an EMBL/GenBank/DDBJ whole genome shotgun (WGS) entry which is preliminary data.</text>
</comment>
<protein>
    <submittedName>
        <fullName evidence="1">Uncharacterized protein</fullName>
    </submittedName>
</protein>
<evidence type="ECO:0000313" key="1">
    <source>
        <dbReference type="EMBL" id="CAH1417564.1"/>
    </source>
</evidence>
<accession>A0AAU9LPI2</accession>
<keyword evidence="2" id="KW-1185">Reference proteome</keyword>
<reference evidence="1 2" key="1">
    <citation type="submission" date="2022-01" db="EMBL/GenBank/DDBJ databases">
        <authorList>
            <person name="Xiong W."/>
            <person name="Schranz E."/>
        </authorList>
    </citation>
    <scope>NUCLEOTIDE SEQUENCE [LARGE SCALE GENOMIC DNA]</scope>
</reference>
<name>A0AAU9LPI2_9ASTR</name>
<organism evidence="1 2">
    <name type="scientific">Lactuca virosa</name>
    <dbReference type="NCBI Taxonomy" id="75947"/>
    <lineage>
        <taxon>Eukaryota</taxon>
        <taxon>Viridiplantae</taxon>
        <taxon>Streptophyta</taxon>
        <taxon>Embryophyta</taxon>
        <taxon>Tracheophyta</taxon>
        <taxon>Spermatophyta</taxon>
        <taxon>Magnoliopsida</taxon>
        <taxon>eudicotyledons</taxon>
        <taxon>Gunneridae</taxon>
        <taxon>Pentapetalae</taxon>
        <taxon>asterids</taxon>
        <taxon>campanulids</taxon>
        <taxon>Asterales</taxon>
        <taxon>Asteraceae</taxon>
        <taxon>Cichorioideae</taxon>
        <taxon>Cichorieae</taxon>
        <taxon>Lactucinae</taxon>
        <taxon>Lactuca</taxon>
    </lineage>
</organism>
<dbReference type="AlphaFoldDB" id="A0AAU9LPI2"/>
<dbReference type="EMBL" id="CAKMRJ010000113">
    <property type="protein sequence ID" value="CAH1417564.1"/>
    <property type="molecule type" value="Genomic_DNA"/>
</dbReference>
<gene>
    <name evidence="1" type="ORF">LVIROSA_LOCUS5235</name>
</gene>